<dbReference type="SUPFAM" id="SSF161098">
    <property type="entry name" value="MetI-like"/>
    <property type="match status" value="1"/>
</dbReference>
<proteinExistence type="inferred from homology"/>
<dbReference type="Proteomes" id="UP000672526">
    <property type="component" value="Unassembled WGS sequence"/>
</dbReference>
<keyword evidence="2 7" id="KW-0813">Transport</keyword>
<reference evidence="10 11" key="1">
    <citation type="submission" date="2021-02" db="EMBL/GenBank/DDBJ databases">
        <authorList>
            <person name="Vanwijnsberghe S."/>
        </authorList>
    </citation>
    <scope>NUCLEOTIDE SEQUENCE [LARGE SCALE GENOMIC DNA]</scope>
    <source>
        <strain evidence="10 11">LMG 31837</strain>
    </source>
</reference>
<feature type="transmembrane region" description="Helical" evidence="7">
    <location>
        <begin position="71"/>
        <end position="90"/>
    </location>
</feature>
<organism evidence="10 11">
    <name type="scientific">Paraburkholderia haematera</name>
    <dbReference type="NCBI Taxonomy" id="2793077"/>
    <lineage>
        <taxon>Bacteria</taxon>
        <taxon>Pseudomonadati</taxon>
        <taxon>Pseudomonadota</taxon>
        <taxon>Betaproteobacteria</taxon>
        <taxon>Burkholderiales</taxon>
        <taxon>Burkholderiaceae</taxon>
        <taxon>Paraburkholderia</taxon>
    </lineage>
</organism>
<feature type="transmembrane region" description="Helical" evidence="7">
    <location>
        <begin position="97"/>
        <end position="123"/>
    </location>
</feature>
<evidence type="ECO:0000256" key="4">
    <source>
        <dbReference type="ARBA" id="ARBA00022692"/>
    </source>
</evidence>
<evidence type="ECO:0000256" key="3">
    <source>
        <dbReference type="ARBA" id="ARBA00022475"/>
    </source>
</evidence>
<dbReference type="InterPro" id="IPR035906">
    <property type="entry name" value="MetI-like_sf"/>
</dbReference>
<feature type="region of interest" description="Disordered" evidence="8">
    <location>
        <begin position="293"/>
        <end position="322"/>
    </location>
</feature>
<dbReference type="Pfam" id="PF00528">
    <property type="entry name" value="BPD_transp_1"/>
    <property type="match status" value="1"/>
</dbReference>
<feature type="transmembrane region" description="Helical" evidence="7">
    <location>
        <begin position="254"/>
        <end position="272"/>
    </location>
</feature>
<keyword evidence="6 7" id="KW-0472">Membrane</keyword>
<dbReference type="PANTHER" id="PTHR47737">
    <property type="entry name" value="GLYCINE BETAINE/PROLINE BETAINE TRANSPORT SYSTEM PERMEASE PROTEIN PROW"/>
    <property type="match status" value="1"/>
</dbReference>
<keyword evidence="5 7" id="KW-1133">Transmembrane helix</keyword>
<evidence type="ECO:0000256" key="5">
    <source>
        <dbReference type="ARBA" id="ARBA00022989"/>
    </source>
</evidence>
<dbReference type="PANTHER" id="PTHR47737:SF1">
    <property type="entry name" value="GLYCINE BETAINE_PROLINE BETAINE TRANSPORT SYSTEM PERMEASE PROTEIN PROW"/>
    <property type="match status" value="1"/>
</dbReference>
<comment type="caution">
    <text evidence="10">The sequence shown here is derived from an EMBL/GenBank/DDBJ whole genome shotgun (WGS) entry which is preliminary data.</text>
</comment>
<name>A0ABN7MHG2_9BURK</name>
<dbReference type="RefSeq" id="WP_211614114.1">
    <property type="nucleotide sequence ID" value="NZ_CAJNBK010000018.1"/>
</dbReference>
<keyword evidence="3" id="KW-1003">Cell membrane</keyword>
<dbReference type="PROSITE" id="PS50928">
    <property type="entry name" value="ABC_TM1"/>
    <property type="match status" value="1"/>
</dbReference>
<accession>A0ABN7MHG2</accession>
<evidence type="ECO:0000256" key="7">
    <source>
        <dbReference type="RuleBase" id="RU363032"/>
    </source>
</evidence>
<evidence type="ECO:0000313" key="11">
    <source>
        <dbReference type="Proteomes" id="UP000672526"/>
    </source>
</evidence>
<keyword evidence="4 7" id="KW-0812">Transmembrane</keyword>
<protein>
    <submittedName>
        <fullName evidence="10">Glycine betaine/choline transport system permease protein OusW</fullName>
    </submittedName>
</protein>
<evidence type="ECO:0000313" key="10">
    <source>
        <dbReference type="EMBL" id="CAE6797672.1"/>
    </source>
</evidence>
<evidence type="ECO:0000259" key="9">
    <source>
        <dbReference type="PROSITE" id="PS50928"/>
    </source>
</evidence>
<dbReference type="InterPro" id="IPR000515">
    <property type="entry name" value="MetI-like"/>
</dbReference>
<keyword evidence="11" id="KW-1185">Reference proteome</keyword>
<evidence type="ECO:0000256" key="2">
    <source>
        <dbReference type="ARBA" id="ARBA00022448"/>
    </source>
</evidence>
<dbReference type="CDD" id="cd06261">
    <property type="entry name" value="TM_PBP2"/>
    <property type="match status" value="1"/>
</dbReference>
<dbReference type="EMBL" id="CAJNBK010000018">
    <property type="protein sequence ID" value="CAE6797672.1"/>
    <property type="molecule type" value="Genomic_DNA"/>
</dbReference>
<evidence type="ECO:0000256" key="1">
    <source>
        <dbReference type="ARBA" id="ARBA00004651"/>
    </source>
</evidence>
<evidence type="ECO:0000256" key="6">
    <source>
        <dbReference type="ARBA" id="ARBA00023136"/>
    </source>
</evidence>
<gene>
    <name evidence="10" type="primary">ousW</name>
    <name evidence="10" type="ORF">R69888_05055</name>
</gene>
<dbReference type="Gene3D" id="1.10.3720.10">
    <property type="entry name" value="MetI-like"/>
    <property type="match status" value="1"/>
</dbReference>
<comment type="subcellular location">
    <subcellularLocation>
        <location evidence="1 7">Cell membrane</location>
        <topology evidence="1 7">Multi-pass membrane protein</topology>
    </subcellularLocation>
</comment>
<evidence type="ECO:0000256" key="8">
    <source>
        <dbReference type="SAM" id="MobiDB-lite"/>
    </source>
</evidence>
<feature type="domain" description="ABC transmembrane type-1" evidence="9">
    <location>
        <begin position="93"/>
        <end position="272"/>
    </location>
</feature>
<comment type="similarity">
    <text evidence="7">Belongs to the binding-protein-dependent transport system permease family.</text>
</comment>
<feature type="transmembrane region" description="Helical" evidence="7">
    <location>
        <begin position="143"/>
        <end position="167"/>
    </location>
</feature>
<sequence>MHSFFLHLSIADWVNDAVQSFVTRYGDSFHQFSIVLLRYVLVPLEGGLRAVPPWLILLAVGAVTWNATRRLSVAGFFMLLLYAIGCFGLWEKLMQTLALMLVATVLSVSLGVPLGILTSRSAWLRRVLLPTLDVMQTLPSFVYLIPVLMLFGLGKVPAILATIIYALPPLIRLTDLGIRHVDSEVVEAARAFGTTRWQLLVNVQMPLARPSIMAGINQTTMMALSMVVIASMIGSRGLGEDVLAGIQTLDVGKGTQAGIAIVILAIVIDRISQGYGQDRRTRRLIAQRRKAKAASRIPYRASSTNTEETSSAEDGLETRTAR</sequence>
<feature type="transmembrane region" description="Helical" evidence="7">
    <location>
        <begin position="214"/>
        <end position="234"/>
    </location>
</feature>